<dbReference type="AlphaFoldDB" id="A0A367RT80"/>
<organism evidence="1 2">
    <name type="scientific">Nostoc minutum NIES-26</name>
    <dbReference type="NCBI Taxonomy" id="1844469"/>
    <lineage>
        <taxon>Bacteria</taxon>
        <taxon>Bacillati</taxon>
        <taxon>Cyanobacteriota</taxon>
        <taxon>Cyanophyceae</taxon>
        <taxon>Nostocales</taxon>
        <taxon>Nostocaceae</taxon>
        <taxon>Nostoc</taxon>
    </lineage>
</organism>
<comment type="caution">
    <text evidence="1">The sequence shown here is derived from an EMBL/GenBank/DDBJ whole genome shotgun (WGS) entry which is preliminary data.</text>
</comment>
<name>A0A367RT80_9NOSO</name>
<dbReference type="EMBL" id="LXQD01000085">
    <property type="protein sequence ID" value="RCJ39051.1"/>
    <property type="molecule type" value="Genomic_DNA"/>
</dbReference>
<reference evidence="1" key="1">
    <citation type="submission" date="2016-04" db="EMBL/GenBank/DDBJ databases">
        <authorList>
            <person name="Tabuchi Yagui T.R."/>
        </authorList>
    </citation>
    <scope>NUCLEOTIDE SEQUENCE [LARGE SCALE GENOMIC DNA]</scope>
    <source>
        <strain evidence="1">NIES-26</strain>
    </source>
</reference>
<evidence type="ECO:0000313" key="1">
    <source>
        <dbReference type="EMBL" id="RCJ39051.1"/>
    </source>
</evidence>
<dbReference type="Proteomes" id="UP000252107">
    <property type="component" value="Unassembled WGS sequence"/>
</dbReference>
<accession>A0A367RT80</accession>
<keyword evidence="2" id="KW-1185">Reference proteome</keyword>
<gene>
    <name evidence="1" type="ORF">A6770_39285</name>
</gene>
<protein>
    <submittedName>
        <fullName evidence="1">Uncharacterized protein</fullName>
    </submittedName>
</protein>
<sequence>MSEIRIAIESEDAPQAAAALLEIEGISGNYEVPAQKEGTLAVIGTIVGIVGGTVALAEQIRKWYQEWKQKSSNKRFDVEFFHPETGSRIFLEDATIEEITEILKYLSQ</sequence>
<proteinExistence type="predicted"/>
<evidence type="ECO:0000313" key="2">
    <source>
        <dbReference type="Proteomes" id="UP000252107"/>
    </source>
</evidence>